<reference evidence="3" key="1">
    <citation type="submission" date="2021-12" db="EMBL/GenBank/DDBJ databases">
        <authorList>
            <person name="Martin H S."/>
        </authorList>
    </citation>
    <scope>NUCLEOTIDE SEQUENCE</scope>
</reference>
<dbReference type="InterPro" id="IPR036397">
    <property type="entry name" value="RNaseH_sf"/>
</dbReference>
<dbReference type="EMBL" id="OV170231">
    <property type="protein sequence ID" value="CAH0716737.1"/>
    <property type="molecule type" value="Genomic_DNA"/>
</dbReference>
<feature type="non-terminal residue" evidence="3">
    <location>
        <position position="313"/>
    </location>
</feature>
<gene>
    <name evidence="3" type="ORF">BINO364_LOCUS3438</name>
</gene>
<sequence>MRTRLDLGCLIYKYRIIVPPSLREKLLREINESHLGINKIKKLSRNYVYWPSLDKDIENLCRNCDACRIVRDAPPKAILHPWEFPLHPWQRIHADFAEYAGKKYFIMIDAHSKWIEVFIMSRTDAEATIAVLRTTFARFGHPLQLVTDNGPPFASLDFNNYCLANCIKHVSTAPYRSQVALLGHRLRGRLDAIRPDRAVIAREAQNRQAPLGDFVLKKGSNRLIEVGDTVLARDYRTRSNKWSEGVVTDKTGPSSYKVDVGEGLKWRRHQDQIINVDNKNRYSLARTSLPSSEVEGNNYNENKDIVTYDADDT</sequence>
<dbReference type="PANTHER" id="PTHR37984">
    <property type="entry name" value="PROTEIN CBG26694"/>
    <property type="match status" value="1"/>
</dbReference>
<dbReference type="EC" id="2.7.7.49" evidence="1"/>
<dbReference type="SUPFAM" id="SSF53098">
    <property type="entry name" value="Ribonuclease H-like"/>
    <property type="match status" value="1"/>
</dbReference>
<feature type="domain" description="Integrase catalytic" evidence="2">
    <location>
        <begin position="84"/>
        <end position="186"/>
    </location>
</feature>
<accession>A0A8J9UAM6</accession>
<dbReference type="Pfam" id="PF00665">
    <property type="entry name" value="rve"/>
    <property type="match status" value="1"/>
</dbReference>
<dbReference type="Gene3D" id="3.30.420.10">
    <property type="entry name" value="Ribonuclease H-like superfamily/Ribonuclease H"/>
    <property type="match status" value="1"/>
</dbReference>
<keyword evidence="4" id="KW-1185">Reference proteome</keyword>
<protein>
    <recommendedName>
        <fullName evidence="1">RNA-directed DNA polymerase</fullName>
        <ecNumber evidence="1">2.7.7.49</ecNumber>
    </recommendedName>
</protein>
<dbReference type="AlphaFoldDB" id="A0A8J9UAM6"/>
<dbReference type="PANTHER" id="PTHR37984:SF5">
    <property type="entry name" value="PROTEIN NYNRIN-LIKE"/>
    <property type="match status" value="1"/>
</dbReference>
<name>A0A8J9UAM6_9NEOP</name>
<dbReference type="InterPro" id="IPR041588">
    <property type="entry name" value="Integrase_H2C2"/>
</dbReference>
<dbReference type="GO" id="GO:0003676">
    <property type="term" value="F:nucleic acid binding"/>
    <property type="evidence" value="ECO:0007669"/>
    <property type="project" value="InterPro"/>
</dbReference>
<dbReference type="GO" id="GO:0003964">
    <property type="term" value="F:RNA-directed DNA polymerase activity"/>
    <property type="evidence" value="ECO:0007669"/>
    <property type="project" value="UniProtKB-EC"/>
</dbReference>
<dbReference type="Proteomes" id="UP000838878">
    <property type="component" value="Chromosome 11"/>
</dbReference>
<dbReference type="InterPro" id="IPR012337">
    <property type="entry name" value="RNaseH-like_sf"/>
</dbReference>
<dbReference type="GO" id="GO:0015074">
    <property type="term" value="P:DNA integration"/>
    <property type="evidence" value="ECO:0007669"/>
    <property type="project" value="InterPro"/>
</dbReference>
<dbReference type="FunFam" id="1.10.340.70:FF:000001">
    <property type="entry name" value="Retrovirus-related Pol polyprotein from transposon gypsy-like Protein"/>
    <property type="match status" value="1"/>
</dbReference>
<evidence type="ECO:0000259" key="2">
    <source>
        <dbReference type="PROSITE" id="PS50994"/>
    </source>
</evidence>
<dbReference type="InterPro" id="IPR050951">
    <property type="entry name" value="Retrovirus_Pol_polyprotein"/>
</dbReference>
<dbReference type="Gene3D" id="1.10.340.70">
    <property type="match status" value="1"/>
</dbReference>
<evidence type="ECO:0000313" key="4">
    <source>
        <dbReference type="Proteomes" id="UP000838878"/>
    </source>
</evidence>
<dbReference type="InterPro" id="IPR001584">
    <property type="entry name" value="Integrase_cat-core"/>
</dbReference>
<evidence type="ECO:0000313" key="3">
    <source>
        <dbReference type="EMBL" id="CAH0716737.1"/>
    </source>
</evidence>
<proteinExistence type="predicted"/>
<dbReference type="PROSITE" id="PS50994">
    <property type="entry name" value="INTEGRASE"/>
    <property type="match status" value="1"/>
</dbReference>
<organism evidence="3 4">
    <name type="scientific">Brenthis ino</name>
    <name type="common">lesser marbled fritillary</name>
    <dbReference type="NCBI Taxonomy" id="405034"/>
    <lineage>
        <taxon>Eukaryota</taxon>
        <taxon>Metazoa</taxon>
        <taxon>Ecdysozoa</taxon>
        <taxon>Arthropoda</taxon>
        <taxon>Hexapoda</taxon>
        <taxon>Insecta</taxon>
        <taxon>Pterygota</taxon>
        <taxon>Neoptera</taxon>
        <taxon>Endopterygota</taxon>
        <taxon>Lepidoptera</taxon>
        <taxon>Glossata</taxon>
        <taxon>Ditrysia</taxon>
        <taxon>Papilionoidea</taxon>
        <taxon>Nymphalidae</taxon>
        <taxon>Heliconiinae</taxon>
        <taxon>Argynnini</taxon>
        <taxon>Brenthis</taxon>
    </lineage>
</organism>
<dbReference type="Pfam" id="PF17921">
    <property type="entry name" value="Integrase_H2C2"/>
    <property type="match status" value="1"/>
</dbReference>
<evidence type="ECO:0000256" key="1">
    <source>
        <dbReference type="ARBA" id="ARBA00012493"/>
    </source>
</evidence>
<dbReference type="OrthoDB" id="10058156at2759"/>